<comment type="similarity">
    <text evidence="1 10">Belongs to the Nth/MutY family.</text>
</comment>
<evidence type="ECO:0000256" key="8">
    <source>
        <dbReference type="ARBA" id="ARBA00023204"/>
    </source>
</evidence>
<proteinExistence type="inferred from homology"/>
<dbReference type="PANTHER" id="PTHR10359">
    <property type="entry name" value="A/G-SPECIFIC ADENINE GLYCOSYLASE/ENDONUCLEASE III"/>
    <property type="match status" value="1"/>
</dbReference>
<comment type="caution">
    <text evidence="13">The sequence shown here is derived from an EMBL/GenBank/DDBJ whole genome shotgun (WGS) entry which is preliminary data.</text>
</comment>
<evidence type="ECO:0000256" key="4">
    <source>
        <dbReference type="ARBA" id="ARBA00022763"/>
    </source>
</evidence>
<dbReference type="Gene3D" id="1.10.340.30">
    <property type="entry name" value="Hypothetical protein, domain 2"/>
    <property type="match status" value="1"/>
</dbReference>
<feature type="region of interest" description="Disordered" evidence="11">
    <location>
        <begin position="1"/>
        <end position="37"/>
    </location>
</feature>
<comment type="function">
    <text evidence="10">DNA repair enzyme that has both DNA N-glycosylase activity and AP-lyase activity. The DNA N-glycosylase activity releases various damaged pyrimidines from DNA by cleaving the N-glycosidic bond, leaving an AP (apurinic/apyrimidinic) site. The AP-lyase activity cleaves the phosphodiester bond 3' to the AP site by a beta-elimination, leaving a 3'-terminal unsaturated sugar and a product with a terminal 5'-phosphate.</text>
</comment>
<dbReference type="GO" id="GO:0051539">
    <property type="term" value="F:4 iron, 4 sulfur cluster binding"/>
    <property type="evidence" value="ECO:0007669"/>
    <property type="project" value="UniProtKB-UniRule"/>
</dbReference>
<keyword evidence="13" id="KW-0540">Nuclease</keyword>
<dbReference type="InterPro" id="IPR003265">
    <property type="entry name" value="HhH-GPD_domain"/>
</dbReference>
<dbReference type="InterPro" id="IPR023170">
    <property type="entry name" value="HhH_base_excis_C"/>
</dbReference>
<dbReference type="Pfam" id="PF00633">
    <property type="entry name" value="HHH"/>
    <property type="match status" value="1"/>
</dbReference>
<reference evidence="13" key="2">
    <citation type="submission" date="2021-04" db="EMBL/GenBank/DDBJ databases">
        <authorList>
            <person name="Gilroy R."/>
        </authorList>
    </citation>
    <scope>NUCLEOTIDE SEQUENCE</scope>
    <source>
        <strain evidence="13">378</strain>
    </source>
</reference>
<dbReference type="Gene3D" id="1.10.1670.10">
    <property type="entry name" value="Helix-hairpin-Helix base-excision DNA repair enzymes (C-terminal)"/>
    <property type="match status" value="1"/>
</dbReference>
<keyword evidence="10" id="KW-0456">Lyase</keyword>
<dbReference type="FunFam" id="1.10.340.30:FF:000001">
    <property type="entry name" value="Endonuclease III"/>
    <property type="match status" value="1"/>
</dbReference>
<dbReference type="GO" id="GO:0006285">
    <property type="term" value="P:base-excision repair, AP site formation"/>
    <property type="evidence" value="ECO:0007669"/>
    <property type="project" value="TreeGrafter"/>
</dbReference>
<dbReference type="InterPro" id="IPR000445">
    <property type="entry name" value="HhH_motif"/>
</dbReference>
<evidence type="ECO:0000313" key="13">
    <source>
        <dbReference type="EMBL" id="MBU3844061.1"/>
    </source>
</evidence>
<feature type="domain" description="HhH-GPD" evidence="12">
    <location>
        <begin position="135"/>
        <end position="282"/>
    </location>
</feature>
<organism evidence="13 14">
    <name type="scientific">Candidatus Anaerobiospirillum pullicola</name>
    <dbReference type="NCBI Taxonomy" id="2838451"/>
    <lineage>
        <taxon>Bacteria</taxon>
        <taxon>Pseudomonadati</taxon>
        <taxon>Pseudomonadota</taxon>
        <taxon>Gammaproteobacteria</taxon>
        <taxon>Aeromonadales</taxon>
        <taxon>Succinivibrionaceae</taxon>
        <taxon>Anaerobiospirillum</taxon>
    </lineage>
</organism>
<feature type="binding site" evidence="10">
    <location>
        <position position="296"/>
    </location>
    <ligand>
        <name>[4Fe-4S] cluster</name>
        <dbReference type="ChEBI" id="CHEBI:49883"/>
    </ligand>
</feature>
<dbReference type="InterPro" id="IPR011257">
    <property type="entry name" value="DNA_glycosylase"/>
</dbReference>
<feature type="binding site" evidence="10">
    <location>
        <position position="293"/>
    </location>
    <ligand>
        <name>[4Fe-4S] cluster</name>
        <dbReference type="ChEBI" id="CHEBI:49883"/>
    </ligand>
</feature>
<dbReference type="CDD" id="cd00056">
    <property type="entry name" value="ENDO3c"/>
    <property type="match status" value="1"/>
</dbReference>
<protein>
    <recommendedName>
        <fullName evidence="10">Endonuclease III</fullName>
        <ecNumber evidence="10">4.2.99.18</ecNumber>
    </recommendedName>
    <alternativeName>
        <fullName evidence="10">DNA-(apurinic or apyrimidinic site) lyase</fullName>
    </alternativeName>
</protein>
<keyword evidence="2 10" id="KW-0004">4Fe-4S</keyword>
<dbReference type="GO" id="GO:0003677">
    <property type="term" value="F:DNA binding"/>
    <property type="evidence" value="ECO:0007669"/>
    <property type="project" value="UniProtKB-UniRule"/>
</dbReference>
<evidence type="ECO:0000256" key="2">
    <source>
        <dbReference type="ARBA" id="ARBA00022485"/>
    </source>
</evidence>
<dbReference type="GO" id="GO:0019104">
    <property type="term" value="F:DNA N-glycosylase activity"/>
    <property type="evidence" value="ECO:0007669"/>
    <property type="project" value="UniProtKB-UniRule"/>
</dbReference>
<dbReference type="GO" id="GO:0140078">
    <property type="term" value="F:class I DNA-(apurinic or apyrimidinic site) endonuclease activity"/>
    <property type="evidence" value="ECO:0007669"/>
    <property type="project" value="UniProtKB-EC"/>
</dbReference>
<reference evidence="13" key="1">
    <citation type="journal article" date="2021" name="PeerJ">
        <title>Extensive microbial diversity within the chicken gut microbiome revealed by metagenomics and culture.</title>
        <authorList>
            <person name="Gilroy R."/>
            <person name="Ravi A."/>
            <person name="Getino M."/>
            <person name="Pursley I."/>
            <person name="Horton D.L."/>
            <person name="Alikhan N.F."/>
            <person name="Baker D."/>
            <person name="Gharbi K."/>
            <person name="Hall N."/>
            <person name="Watson M."/>
            <person name="Adriaenssens E.M."/>
            <person name="Foster-Nyarko E."/>
            <person name="Jarju S."/>
            <person name="Secka A."/>
            <person name="Antonio M."/>
            <person name="Oren A."/>
            <person name="Chaudhuri R.R."/>
            <person name="La Ragione R."/>
            <person name="Hildebrand F."/>
            <person name="Pallen M.J."/>
        </authorList>
    </citation>
    <scope>NUCLEOTIDE SEQUENCE</scope>
    <source>
        <strain evidence="13">378</strain>
    </source>
</reference>
<dbReference type="Proteomes" id="UP000733611">
    <property type="component" value="Unassembled WGS sequence"/>
</dbReference>
<evidence type="ECO:0000256" key="5">
    <source>
        <dbReference type="ARBA" id="ARBA00022801"/>
    </source>
</evidence>
<evidence type="ECO:0000256" key="1">
    <source>
        <dbReference type="ARBA" id="ARBA00008343"/>
    </source>
</evidence>
<dbReference type="HAMAP" id="MF_00942">
    <property type="entry name" value="Nth"/>
    <property type="match status" value="1"/>
</dbReference>
<feature type="binding site" evidence="10">
    <location>
        <position position="302"/>
    </location>
    <ligand>
        <name>[4Fe-4S] cluster</name>
        <dbReference type="ChEBI" id="CHEBI:49883"/>
    </ligand>
</feature>
<name>A0A948X155_9GAMM</name>
<keyword evidence="8 10" id="KW-0234">DNA repair</keyword>
<evidence type="ECO:0000256" key="6">
    <source>
        <dbReference type="ARBA" id="ARBA00023004"/>
    </source>
</evidence>
<dbReference type="GO" id="GO:0046872">
    <property type="term" value="F:metal ion binding"/>
    <property type="evidence" value="ECO:0007669"/>
    <property type="project" value="UniProtKB-KW"/>
</dbReference>
<accession>A0A948X155</accession>
<dbReference type="EMBL" id="JAHLFE010000082">
    <property type="protein sequence ID" value="MBU3844061.1"/>
    <property type="molecule type" value="Genomic_DNA"/>
</dbReference>
<keyword evidence="4 10" id="KW-0227">DNA damage</keyword>
<dbReference type="NCBIfam" id="TIGR01083">
    <property type="entry name" value="nth"/>
    <property type="match status" value="1"/>
</dbReference>
<evidence type="ECO:0000256" key="7">
    <source>
        <dbReference type="ARBA" id="ARBA00023014"/>
    </source>
</evidence>
<evidence type="ECO:0000256" key="11">
    <source>
        <dbReference type="SAM" id="MobiDB-lite"/>
    </source>
</evidence>
<dbReference type="PANTHER" id="PTHR10359:SF18">
    <property type="entry name" value="ENDONUCLEASE III"/>
    <property type="match status" value="1"/>
</dbReference>
<evidence type="ECO:0000256" key="9">
    <source>
        <dbReference type="ARBA" id="ARBA00023295"/>
    </source>
</evidence>
<keyword evidence="13" id="KW-0255">Endonuclease</keyword>
<dbReference type="SUPFAM" id="SSF48150">
    <property type="entry name" value="DNA-glycosylase"/>
    <property type="match status" value="1"/>
</dbReference>
<dbReference type="InterPro" id="IPR005759">
    <property type="entry name" value="Nth"/>
</dbReference>
<evidence type="ECO:0000256" key="3">
    <source>
        <dbReference type="ARBA" id="ARBA00022723"/>
    </source>
</evidence>
<dbReference type="AlphaFoldDB" id="A0A948X155"/>
<keyword evidence="6 10" id="KW-0408">Iron</keyword>
<evidence type="ECO:0000256" key="10">
    <source>
        <dbReference type="HAMAP-Rule" id="MF_00942"/>
    </source>
</evidence>
<keyword evidence="9 10" id="KW-0326">Glycosidase</keyword>
<keyword evidence="7 10" id="KW-0411">Iron-sulfur</keyword>
<dbReference type="Pfam" id="PF00730">
    <property type="entry name" value="HhH-GPD"/>
    <property type="match status" value="1"/>
</dbReference>
<comment type="cofactor">
    <cofactor evidence="10">
        <name>[4Fe-4S] cluster</name>
        <dbReference type="ChEBI" id="CHEBI:49883"/>
    </cofactor>
    <text evidence="10">Binds 1 [4Fe-4S] cluster.</text>
</comment>
<gene>
    <name evidence="10 13" type="primary">nth</name>
    <name evidence="13" type="ORF">H9847_04205</name>
</gene>
<sequence>MPAAKTKSESFASAISAKPARTSLNGPVATHDNAHGEGATVLETLARTSRRSNLSLEGIPPVPKSLNSSDRSLLHVIGTGKAVPSLGIKPSEEGFTLLNEQERFEVMQALQAQNPNPKSELNFNNPFELLCAVVLSAQATDQSVNKATPELFAAAPNPEAMAALGADGIAPFIKSIGLWRNKAKHLAQIADMLHQRFNDEVPATYAELITLPGVGSKTAKVVLNVAFGQPFIAVDTHVFRVCNRTGLCLGKTPAEVEERLPQLIASEFVPDAHHYLLLHGRYVCTAKKFTDHCVTCVLAKWCKHNHAH</sequence>
<keyword evidence="5 10" id="KW-0378">Hydrolase</keyword>
<feature type="binding site" evidence="10">
    <location>
        <position position="284"/>
    </location>
    <ligand>
        <name>[4Fe-4S] cluster</name>
        <dbReference type="ChEBI" id="CHEBI:49883"/>
    </ligand>
</feature>
<keyword evidence="3 10" id="KW-0479">Metal-binding</keyword>
<comment type="catalytic activity">
    <reaction evidence="10">
        <text>2'-deoxyribonucleotide-(2'-deoxyribose 5'-phosphate)-2'-deoxyribonucleotide-DNA = a 3'-end 2'-deoxyribonucleotide-(2,3-dehydro-2,3-deoxyribose 5'-phosphate)-DNA + a 5'-end 5'-phospho-2'-deoxyribonucleoside-DNA + H(+)</text>
        <dbReference type="Rhea" id="RHEA:66592"/>
        <dbReference type="Rhea" id="RHEA-COMP:13180"/>
        <dbReference type="Rhea" id="RHEA-COMP:16897"/>
        <dbReference type="Rhea" id="RHEA-COMP:17067"/>
        <dbReference type="ChEBI" id="CHEBI:15378"/>
        <dbReference type="ChEBI" id="CHEBI:136412"/>
        <dbReference type="ChEBI" id="CHEBI:157695"/>
        <dbReference type="ChEBI" id="CHEBI:167181"/>
        <dbReference type="EC" id="4.2.99.18"/>
    </reaction>
</comment>
<dbReference type="SMART" id="SM00478">
    <property type="entry name" value="ENDO3c"/>
    <property type="match status" value="1"/>
</dbReference>
<evidence type="ECO:0000313" key="14">
    <source>
        <dbReference type="Proteomes" id="UP000733611"/>
    </source>
</evidence>
<dbReference type="EC" id="4.2.99.18" evidence="10"/>
<evidence type="ECO:0000259" key="12">
    <source>
        <dbReference type="SMART" id="SM00478"/>
    </source>
</evidence>
<keyword evidence="10" id="KW-0238">DNA-binding</keyword>